<organism evidence="2 3">
    <name type="scientific">Arachis hypogaea</name>
    <name type="common">Peanut</name>
    <dbReference type="NCBI Taxonomy" id="3818"/>
    <lineage>
        <taxon>Eukaryota</taxon>
        <taxon>Viridiplantae</taxon>
        <taxon>Streptophyta</taxon>
        <taxon>Embryophyta</taxon>
        <taxon>Tracheophyta</taxon>
        <taxon>Spermatophyta</taxon>
        <taxon>Magnoliopsida</taxon>
        <taxon>eudicotyledons</taxon>
        <taxon>Gunneridae</taxon>
        <taxon>Pentapetalae</taxon>
        <taxon>rosids</taxon>
        <taxon>fabids</taxon>
        <taxon>Fabales</taxon>
        <taxon>Fabaceae</taxon>
        <taxon>Papilionoideae</taxon>
        <taxon>50 kb inversion clade</taxon>
        <taxon>dalbergioids sensu lato</taxon>
        <taxon>Dalbergieae</taxon>
        <taxon>Pterocarpus clade</taxon>
        <taxon>Arachis</taxon>
    </lineage>
</organism>
<keyword evidence="3" id="KW-1185">Reference proteome</keyword>
<dbReference type="Gene3D" id="3.30.420.10">
    <property type="entry name" value="Ribonuclease H-like superfamily/Ribonuclease H"/>
    <property type="match status" value="1"/>
</dbReference>
<accession>A0A445AGU9</accession>
<dbReference type="Proteomes" id="UP000289738">
    <property type="component" value="Chromosome B02"/>
</dbReference>
<dbReference type="STRING" id="3818.A0A445AGU9"/>
<feature type="domain" description="RNase H type-1" evidence="1">
    <location>
        <begin position="104"/>
        <end position="224"/>
    </location>
</feature>
<evidence type="ECO:0000313" key="2">
    <source>
        <dbReference type="EMBL" id="RYR25661.1"/>
    </source>
</evidence>
<evidence type="ECO:0000259" key="1">
    <source>
        <dbReference type="Pfam" id="PF13456"/>
    </source>
</evidence>
<dbReference type="InterPro" id="IPR036397">
    <property type="entry name" value="RNaseH_sf"/>
</dbReference>
<comment type="caution">
    <text evidence="2">The sequence shown here is derived from an EMBL/GenBank/DDBJ whole genome shotgun (WGS) entry which is preliminary data.</text>
</comment>
<dbReference type="Pfam" id="PF13456">
    <property type="entry name" value="RVT_3"/>
    <property type="match status" value="1"/>
</dbReference>
<dbReference type="SUPFAM" id="SSF53098">
    <property type="entry name" value="Ribonuclease H-like"/>
    <property type="match status" value="1"/>
</dbReference>
<protein>
    <recommendedName>
        <fullName evidence="1">RNase H type-1 domain-containing protein</fullName>
    </recommendedName>
</protein>
<dbReference type="PANTHER" id="PTHR47723">
    <property type="entry name" value="OS05G0353850 PROTEIN"/>
    <property type="match status" value="1"/>
</dbReference>
<dbReference type="InterPro" id="IPR002156">
    <property type="entry name" value="RNaseH_domain"/>
</dbReference>
<dbReference type="InterPro" id="IPR012337">
    <property type="entry name" value="RNaseH-like_sf"/>
</dbReference>
<dbReference type="InterPro" id="IPR053151">
    <property type="entry name" value="RNase_H-like"/>
</dbReference>
<dbReference type="CDD" id="cd06222">
    <property type="entry name" value="RNase_H_like"/>
    <property type="match status" value="1"/>
</dbReference>
<evidence type="ECO:0000313" key="3">
    <source>
        <dbReference type="Proteomes" id="UP000289738"/>
    </source>
</evidence>
<dbReference type="GO" id="GO:0003676">
    <property type="term" value="F:nucleic acid binding"/>
    <property type="evidence" value="ECO:0007669"/>
    <property type="project" value="InterPro"/>
</dbReference>
<dbReference type="InterPro" id="IPR044730">
    <property type="entry name" value="RNase_H-like_dom_plant"/>
</dbReference>
<reference evidence="2 3" key="1">
    <citation type="submission" date="2019-01" db="EMBL/GenBank/DDBJ databases">
        <title>Sequencing of cultivated peanut Arachis hypogaea provides insights into genome evolution and oil improvement.</title>
        <authorList>
            <person name="Chen X."/>
        </authorList>
    </citation>
    <scope>NUCLEOTIDE SEQUENCE [LARGE SCALE GENOMIC DNA]</scope>
    <source>
        <strain evidence="3">cv. Fuhuasheng</strain>
        <tissue evidence="2">Leaves</tissue>
    </source>
</reference>
<dbReference type="AlphaFoldDB" id="A0A445AGU9"/>
<dbReference type="GO" id="GO:0004523">
    <property type="term" value="F:RNA-DNA hybrid ribonuclease activity"/>
    <property type="evidence" value="ECO:0007669"/>
    <property type="project" value="InterPro"/>
</dbReference>
<gene>
    <name evidence="2" type="ORF">Ahy_B02g059570</name>
</gene>
<proteinExistence type="predicted"/>
<dbReference type="PANTHER" id="PTHR47723:SF19">
    <property type="entry name" value="POLYNUCLEOTIDYL TRANSFERASE, RIBONUCLEASE H-LIKE SUPERFAMILY PROTEIN"/>
    <property type="match status" value="1"/>
</dbReference>
<sequence length="284" mass="32303">MGGNRRKKCITDMEEYVGEKRFSQKKGQLECRERSGDRYLRNQHIFQQSNIKPKKVIFNSEYLTAKFYNATEGVSNDTRLGAGRSSERKRVTWRPLPKKWLKVNTDVAFQKETGTSAAAMVVRDWQEKIVSRSTTTFKTVSALAAEAQAYREALIVIKNLQLVKCIIESNCLPLLQAIKAKVPVAEVDETIRDILQLLDEAPDVRATWTPREGNNLAHQLATMAAENGLQRQWTVNPPVQVMKIIRTEAGFASLQQGHNIQNLPYQFGFSFNQPSKTLNRRGFT</sequence>
<name>A0A445AGU9_ARAHY</name>
<dbReference type="EMBL" id="SDMP01000012">
    <property type="protein sequence ID" value="RYR25661.1"/>
    <property type="molecule type" value="Genomic_DNA"/>
</dbReference>